<proteinExistence type="predicted"/>
<feature type="non-terminal residue" evidence="2">
    <location>
        <position position="50"/>
    </location>
</feature>
<evidence type="ECO:0000313" key="2">
    <source>
        <dbReference type="EMBL" id="EFH10167.1"/>
    </source>
</evidence>
<accession>D5RRB5</accession>
<name>D5RRB5_9PROT</name>
<gene>
    <name evidence="2" type="ORF">HMPREF0731_3627</name>
</gene>
<sequence>MTCPTLSSPCSCRRRGRCPRPAPIRPRWPPPRRPRPRPARCAAGPACRPA</sequence>
<evidence type="ECO:0000256" key="1">
    <source>
        <dbReference type="SAM" id="MobiDB-lite"/>
    </source>
</evidence>
<keyword evidence="3" id="KW-1185">Reference proteome</keyword>
<comment type="caution">
    <text evidence="2">The sequence shown here is derived from an EMBL/GenBank/DDBJ whole genome shotgun (WGS) entry which is preliminary data.</text>
</comment>
<feature type="region of interest" description="Disordered" evidence="1">
    <location>
        <begin position="1"/>
        <end position="50"/>
    </location>
</feature>
<dbReference type="AlphaFoldDB" id="D5RRB5"/>
<dbReference type="HOGENOM" id="CLU_3129149_0_0_5"/>
<evidence type="ECO:0000313" key="3">
    <source>
        <dbReference type="Proteomes" id="UP000005324"/>
    </source>
</evidence>
<dbReference type="Proteomes" id="UP000005324">
    <property type="component" value="Unassembled WGS sequence"/>
</dbReference>
<reference evidence="2 3" key="1">
    <citation type="submission" date="2010-04" db="EMBL/GenBank/DDBJ databases">
        <authorList>
            <person name="Qin X."/>
            <person name="Bachman B."/>
            <person name="Battles P."/>
            <person name="Bell A."/>
            <person name="Bess C."/>
            <person name="Bickham C."/>
            <person name="Chaboub L."/>
            <person name="Chen D."/>
            <person name="Coyle M."/>
            <person name="Deiros D.R."/>
            <person name="Dinh H."/>
            <person name="Forbes L."/>
            <person name="Fowler G."/>
            <person name="Francisco L."/>
            <person name="Fu Q."/>
            <person name="Gubbala S."/>
            <person name="Hale W."/>
            <person name="Han Y."/>
            <person name="Hemphill L."/>
            <person name="Highlander S.K."/>
            <person name="Hirani K."/>
            <person name="Hogues M."/>
            <person name="Jackson L."/>
            <person name="Jakkamsetti A."/>
            <person name="Javaid M."/>
            <person name="Jiang H."/>
            <person name="Korchina V."/>
            <person name="Kovar C."/>
            <person name="Lara F."/>
            <person name="Lee S."/>
            <person name="Mata R."/>
            <person name="Mathew T."/>
            <person name="Moen C."/>
            <person name="Morales K."/>
            <person name="Munidasa M."/>
            <person name="Nazareth L."/>
            <person name="Ngo R."/>
            <person name="Nguyen L."/>
            <person name="Okwuonu G."/>
            <person name="Ongeri F."/>
            <person name="Patil S."/>
            <person name="Petrosino J."/>
            <person name="Pham C."/>
            <person name="Pham P."/>
            <person name="Pu L.-L."/>
            <person name="Puazo M."/>
            <person name="Raj R."/>
            <person name="Reid J."/>
            <person name="Rouhana J."/>
            <person name="Saada N."/>
            <person name="Shang Y."/>
            <person name="Simmons D."/>
            <person name="Thornton R."/>
            <person name="Warren J."/>
            <person name="Weissenberger G."/>
            <person name="Zhang J."/>
            <person name="Zhang L."/>
            <person name="Zhou C."/>
            <person name="Zhu D."/>
            <person name="Muzny D."/>
            <person name="Worley K."/>
            <person name="Gibbs R."/>
        </authorList>
    </citation>
    <scope>NUCLEOTIDE SEQUENCE [LARGE SCALE GENOMIC DNA]</scope>
    <source>
        <strain evidence="2 3">ATCC 49957</strain>
    </source>
</reference>
<feature type="compositionally biased region" description="Low complexity" evidence="1">
    <location>
        <begin position="39"/>
        <end position="50"/>
    </location>
</feature>
<organism evidence="2 3">
    <name type="scientific">Pseudoroseomonas cervicalis ATCC 49957</name>
    <dbReference type="NCBI Taxonomy" id="525371"/>
    <lineage>
        <taxon>Bacteria</taxon>
        <taxon>Pseudomonadati</taxon>
        <taxon>Pseudomonadota</taxon>
        <taxon>Alphaproteobacteria</taxon>
        <taxon>Acetobacterales</taxon>
        <taxon>Roseomonadaceae</taxon>
        <taxon>Roseomonas</taxon>
    </lineage>
</organism>
<feature type="compositionally biased region" description="Pro residues" evidence="1">
    <location>
        <begin position="20"/>
        <end position="29"/>
    </location>
</feature>
<protein>
    <submittedName>
        <fullName evidence="2">Uncharacterized protein</fullName>
    </submittedName>
</protein>
<dbReference type="EMBL" id="ADVL01000694">
    <property type="protein sequence ID" value="EFH10167.1"/>
    <property type="molecule type" value="Genomic_DNA"/>
</dbReference>